<keyword evidence="3" id="KW-0805">Transcription regulation</keyword>
<dbReference type="RefSeq" id="XP_006869177.1">
    <property type="nucleotide sequence ID" value="XM_006869115.1"/>
</dbReference>
<feature type="region of interest" description="Disordered" evidence="7">
    <location>
        <begin position="124"/>
        <end position="154"/>
    </location>
</feature>
<keyword evidence="9" id="KW-1185">Reference proteome</keyword>
<dbReference type="GO" id="GO:0051123">
    <property type="term" value="P:RNA polymerase II preinitiation complex assembly"/>
    <property type="evidence" value="ECO:0007669"/>
    <property type="project" value="TreeGrafter"/>
</dbReference>
<dbReference type="InterPro" id="IPR037817">
    <property type="entry name" value="TAF7"/>
</dbReference>
<dbReference type="GeneID" id="102810635"/>
<keyword evidence="4" id="KW-0804">Transcription</keyword>
<feature type="region of interest" description="Disordered" evidence="7">
    <location>
        <begin position="387"/>
        <end position="430"/>
    </location>
</feature>
<feature type="domain" description="TAFII55 protein conserved region" evidence="8">
    <location>
        <begin position="157"/>
        <end position="337"/>
    </location>
</feature>
<feature type="compositionally biased region" description="Basic and acidic residues" evidence="7">
    <location>
        <begin position="387"/>
        <end position="410"/>
    </location>
</feature>
<comment type="subcellular location">
    <subcellularLocation>
        <location evidence="1">Nucleus</location>
    </subcellularLocation>
</comment>
<evidence type="ECO:0000256" key="7">
    <source>
        <dbReference type="SAM" id="MobiDB-lite"/>
    </source>
</evidence>
<dbReference type="Proteomes" id="UP000504623">
    <property type="component" value="Unplaced"/>
</dbReference>
<feature type="compositionally biased region" description="Acidic residues" evidence="7">
    <location>
        <begin position="1"/>
        <end position="10"/>
    </location>
</feature>
<evidence type="ECO:0000313" key="9">
    <source>
        <dbReference type="Proteomes" id="UP000504623"/>
    </source>
</evidence>
<proteinExistence type="inferred from homology"/>
<feature type="coiled-coil region" evidence="6">
    <location>
        <begin position="454"/>
        <end position="491"/>
    </location>
</feature>
<accession>A0A9B0WVV9</accession>
<dbReference type="SMART" id="SM01370">
    <property type="entry name" value="TAFII55_N"/>
    <property type="match status" value="1"/>
</dbReference>
<dbReference type="OrthoDB" id="153872at2759"/>
<dbReference type="AlphaFoldDB" id="A0A9B0WVV9"/>
<evidence type="ECO:0000256" key="3">
    <source>
        <dbReference type="ARBA" id="ARBA00023015"/>
    </source>
</evidence>
<evidence type="ECO:0000256" key="1">
    <source>
        <dbReference type="ARBA" id="ARBA00004123"/>
    </source>
</evidence>
<evidence type="ECO:0000313" key="10">
    <source>
        <dbReference type="RefSeq" id="XP_006869177.1"/>
    </source>
</evidence>
<evidence type="ECO:0000256" key="5">
    <source>
        <dbReference type="ARBA" id="ARBA00023242"/>
    </source>
</evidence>
<dbReference type="InterPro" id="IPR006751">
    <property type="entry name" value="TAFII55_prot_cons_reg"/>
</dbReference>
<reference evidence="10" key="1">
    <citation type="submission" date="2025-08" db="UniProtKB">
        <authorList>
            <consortium name="RefSeq"/>
        </authorList>
    </citation>
    <scope>IDENTIFICATION</scope>
    <source>
        <tissue evidence="10">Spleen</tissue>
    </source>
</reference>
<evidence type="ECO:0000256" key="2">
    <source>
        <dbReference type="ARBA" id="ARBA00009368"/>
    </source>
</evidence>
<feature type="compositionally biased region" description="Low complexity" evidence="7">
    <location>
        <begin position="124"/>
        <end position="136"/>
    </location>
</feature>
<organism evidence="9 10">
    <name type="scientific">Chrysochloris asiatica</name>
    <name type="common">Cape golden mole</name>
    <dbReference type="NCBI Taxonomy" id="185453"/>
    <lineage>
        <taxon>Eukaryota</taxon>
        <taxon>Metazoa</taxon>
        <taxon>Chordata</taxon>
        <taxon>Craniata</taxon>
        <taxon>Vertebrata</taxon>
        <taxon>Euteleostomi</taxon>
        <taxon>Mammalia</taxon>
        <taxon>Eutheria</taxon>
        <taxon>Afrotheria</taxon>
        <taxon>Chrysochloridae</taxon>
        <taxon>Chrysochlorinae</taxon>
        <taxon>Chrysochloris</taxon>
    </lineage>
</organism>
<keyword evidence="5" id="KW-0539">Nucleus</keyword>
<keyword evidence="6" id="KW-0175">Coiled coil</keyword>
<comment type="similarity">
    <text evidence="2">Belongs to the TAF7 family.</text>
</comment>
<dbReference type="PANTHER" id="PTHR12228:SF8">
    <property type="entry name" value="TRANSCRIPTION INITIATION FACTOR TFIID SUBUNIT 7-LIKE"/>
    <property type="match status" value="1"/>
</dbReference>
<dbReference type="CTD" id="54457"/>
<feature type="region of interest" description="Disordered" evidence="7">
    <location>
        <begin position="1"/>
        <end position="73"/>
    </location>
</feature>
<dbReference type="GO" id="GO:0005669">
    <property type="term" value="C:transcription factor TFIID complex"/>
    <property type="evidence" value="ECO:0007669"/>
    <property type="project" value="InterPro"/>
</dbReference>
<evidence type="ECO:0000259" key="8">
    <source>
        <dbReference type="SMART" id="SM01370"/>
    </source>
</evidence>
<evidence type="ECO:0000256" key="6">
    <source>
        <dbReference type="SAM" id="Coils"/>
    </source>
</evidence>
<sequence length="585" mass="65194">MEYLEGEAPDPSENNSVPTASTSEEPSYQVAQVPVTQDTQIAYNDGTETACKRDTETAEVASDHGTQIPVDHGTRVPIDEGIQIPGDQIPVSEVAQVPGTPILVDPGVQVPGAQIAVYQGAPTDAGSGAQAAAQTSGENIPKGNEMSESPDEPPHDIENQFILRLPAEHAATVRKLLKGSSNSIAMKDKLKIDLNPDTRQAVVEIEDVSLTAKLVDLPCVVESFKSLDKTAFYKSADISQMLVCSAAPVHHSPPEEPVTSTDLKTIRKNEERQKKPNWKHGITPPLKNVRKKRFRKVTKKHAEVKEMEEISFTEYIDSSDVEKEVKRLLCSDAEAVSARWEVIADDETKEIECQGTIPSFDFASKMICHQQDQLSPEYDILRERLTDSSSSRDHEAEKETEPDYVQVEKDDKEEEDKEDEKAEDDPEEALERELQVKFAKLGCYKAKEGTTSMVKKIQKQIYCMEKKVKEIQNKVKRKENLIKKVENLTLKSYLQSGLKQLKIQESEKIEEASKGCLEIAQLHPVIVTIDELGCCSRKCTPKLSVQHLVLFNVSVISPGQRRTAKSVNLINSFEDLMMVQDRAIF</sequence>
<protein>
    <submittedName>
        <fullName evidence="10">Transcription initiation factor TFIID subunit 7-like</fullName>
    </submittedName>
</protein>
<feature type="compositionally biased region" description="Polar residues" evidence="7">
    <location>
        <begin position="12"/>
        <end position="42"/>
    </location>
</feature>
<evidence type="ECO:0000256" key="4">
    <source>
        <dbReference type="ARBA" id="ARBA00023163"/>
    </source>
</evidence>
<feature type="compositionally biased region" description="Acidic residues" evidence="7">
    <location>
        <begin position="411"/>
        <end position="428"/>
    </location>
</feature>
<dbReference type="CDD" id="cd08047">
    <property type="entry name" value="TAF7"/>
    <property type="match status" value="1"/>
</dbReference>
<dbReference type="GO" id="GO:0016251">
    <property type="term" value="F:RNA polymerase II general transcription initiation factor activity"/>
    <property type="evidence" value="ECO:0007669"/>
    <property type="project" value="TreeGrafter"/>
</dbReference>
<name>A0A9B0WVV9_CHRAS</name>
<dbReference type="PANTHER" id="PTHR12228">
    <property type="entry name" value="TRANSCRIPTION INITIATION FACTOR TFIID 55 KD SUBUNIT-RELATED"/>
    <property type="match status" value="1"/>
</dbReference>
<dbReference type="Pfam" id="PF04658">
    <property type="entry name" value="TAFII55_N"/>
    <property type="match status" value="1"/>
</dbReference>
<gene>
    <name evidence="10" type="primary">TAF7L</name>
</gene>